<dbReference type="AlphaFoldDB" id="A0A8S3RXG2"/>
<evidence type="ECO:0000313" key="2">
    <source>
        <dbReference type="Proteomes" id="UP000683360"/>
    </source>
</evidence>
<proteinExistence type="predicted"/>
<name>A0A8S3RXG2_MYTED</name>
<reference evidence="1" key="1">
    <citation type="submission" date="2021-03" db="EMBL/GenBank/DDBJ databases">
        <authorList>
            <person name="Bekaert M."/>
        </authorList>
    </citation>
    <scope>NUCLEOTIDE SEQUENCE</scope>
</reference>
<dbReference type="OrthoDB" id="5986221at2759"/>
<evidence type="ECO:0000313" key="1">
    <source>
        <dbReference type="EMBL" id="CAG2210929.1"/>
    </source>
</evidence>
<sequence length="174" mass="19858">MYNSTRLEDILELKDPYLISTIPTFDVVRIFNGDGPARQYECGHQRGGNFRCLCGINVENHRVIQCAYTQNVKTLEERRQLVLKGRTYMQDKDIKTNPFSNLKKAELEQELASRGKGTLGLNKSELQTELNDILNGIARLPALMTVNPNRPAEDINLGKYEIMNFEPLHQGHPK</sequence>
<gene>
    <name evidence="1" type="ORF">MEDL_25022</name>
</gene>
<dbReference type="Proteomes" id="UP000683360">
    <property type="component" value="Unassembled WGS sequence"/>
</dbReference>
<dbReference type="EMBL" id="CAJPWZ010001248">
    <property type="protein sequence ID" value="CAG2210929.1"/>
    <property type="molecule type" value="Genomic_DNA"/>
</dbReference>
<protein>
    <submittedName>
        <fullName evidence="1">Uncharacterized protein</fullName>
    </submittedName>
</protein>
<accession>A0A8S3RXG2</accession>
<comment type="caution">
    <text evidence="1">The sequence shown here is derived from an EMBL/GenBank/DDBJ whole genome shotgun (WGS) entry which is preliminary data.</text>
</comment>
<keyword evidence="2" id="KW-1185">Reference proteome</keyword>
<organism evidence="1 2">
    <name type="scientific">Mytilus edulis</name>
    <name type="common">Blue mussel</name>
    <dbReference type="NCBI Taxonomy" id="6550"/>
    <lineage>
        <taxon>Eukaryota</taxon>
        <taxon>Metazoa</taxon>
        <taxon>Spiralia</taxon>
        <taxon>Lophotrochozoa</taxon>
        <taxon>Mollusca</taxon>
        <taxon>Bivalvia</taxon>
        <taxon>Autobranchia</taxon>
        <taxon>Pteriomorphia</taxon>
        <taxon>Mytilida</taxon>
        <taxon>Mytiloidea</taxon>
        <taxon>Mytilidae</taxon>
        <taxon>Mytilinae</taxon>
        <taxon>Mytilus</taxon>
    </lineage>
</organism>